<dbReference type="EMBL" id="JAOWKY010000001">
    <property type="protein sequence ID" value="MCV2867880.1"/>
    <property type="molecule type" value="Genomic_DNA"/>
</dbReference>
<dbReference type="PIRSF" id="PIRSF000193">
    <property type="entry name" value="Pyrrol-5-carb_rd"/>
    <property type="match status" value="1"/>
</dbReference>
<dbReference type="InterPro" id="IPR029036">
    <property type="entry name" value="P5CR_dimer"/>
</dbReference>
<dbReference type="Pfam" id="PF03807">
    <property type="entry name" value="F420_oxidored"/>
    <property type="match status" value="1"/>
</dbReference>
<evidence type="ECO:0000313" key="7">
    <source>
        <dbReference type="EMBL" id="MCV2867880.1"/>
    </source>
</evidence>
<evidence type="ECO:0000259" key="5">
    <source>
        <dbReference type="Pfam" id="PF03807"/>
    </source>
</evidence>
<comment type="catalytic activity">
    <reaction evidence="4">
        <text>L-proline + NADP(+) = (S)-1-pyrroline-5-carboxylate + NADPH + 2 H(+)</text>
        <dbReference type="Rhea" id="RHEA:14109"/>
        <dbReference type="ChEBI" id="CHEBI:15378"/>
        <dbReference type="ChEBI" id="CHEBI:17388"/>
        <dbReference type="ChEBI" id="CHEBI:57783"/>
        <dbReference type="ChEBI" id="CHEBI:58349"/>
        <dbReference type="ChEBI" id="CHEBI:60039"/>
        <dbReference type="EC" id="1.5.1.2"/>
    </reaction>
</comment>
<dbReference type="Gene3D" id="3.40.50.720">
    <property type="entry name" value="NAD(P)-binding Rossmann-like Domain"/>
    <property type="match status" value="1"/>
</dbReference>
<dbReference type="InterPro" id="IPR000304">
    <property type="entry name" value="Pyrroline-COOH_reductase"/>
</dbReference>
<evidence type="ECO:0000256" key="2">
    <source>
        <dbReference type="ARBA" id="ARBA00022857"/>
    </source>
</evidence>
<evidence type="ECO:0000256" key="3">
    <source>
        <dbReference type="ARBA" id="ARBA00023002"/>
    </source>
</evidence>
<evidence type="ECO:0000313" key="8">
    <source>
        <dbReference type="Proteomes" id="UP001652542"/>
    </source>
</evidence>
<sequence>MKGKIGIIGGNGQLGGAIARGMLTAGAVAPENLWISARSGVAPALADWQGVTVTADNTELAAACDTVVLSVPPALAGKIGISARDRLVISVMAGVTLQRLAALTGAARIVRAMSSPAAARGLAYSPWVASAEVSPEDRATVRSVFEAVGLTDEVPSEDQIDQFTAMTGPVPGFVALFADAMIRHATDRGIAVAVAERAMRQLFLASGTILSEESASPADQVQAMVDYAGTTAAGIVAMRDAGIARAISQGLDAAAARAASIGEGEA</sequence>
<dbReference type="InterPro" id="IPR036291">
    <property type="entry name" value="NAD(P)-bd_dom_sf"/>
</dbReference>
<keyword evidence="4" id="KW-0963">Cytoplasm</keyword>
<dbReference type="Proteomes" id="UP001652542">
    <property type="component" value="Unassembled WGS sequence"/>
</dbReference>
<name>A0ABT2ZA32_9RHOB</name>
<keyword evidence="2 4" id="KW-0521">NADP</keyword>
<protein>
    <recommendedName>
        <fullName evidence="4">Pyrroline-5-carboxylate reductase</fullName>
        <shortName evidence="4">P5C reductase</shortName>
        <shortName evidence="4">P5CR</shortName>
        <ecNumber evidence="4">1.5.1.2</ecNumber>
    </recommendedName>
    <alternativeName>
        <fullName evidence="4">PCA reductase</fullName>
    </alternativeName>
</protein>
<evidence type="ECO:0000259" key="6">
    <source>
        <dbReference type="Pfam" id="PF14748"/>
    </source>
</evidence>
<dbReference type="HAMAP" id="MF_01925">
    <property type="entry name" value="P5C_reductase"/>
    <property type="match status" value="1"/>
</dbReference>
<dbReference type="SUPFAM" id="SSF48179">
    <property type="entry name" value="6-phosphogluconate dehydrogenase C-terminal domain-like"/>
    <property type="match status" value="1"/>
</dbReference>
<keyword evidence="3 4" id="KW-0560">Oxidoreductase</keyword>
<reference evidence="7 8" key="1">
    <citation type="submission" date="2022-10" db="EMBL/GenBank/DDBJ databases">
        <title>Defluviimonas sp. nov., isolated from ocean surface water.</title>
        <authorList>
            <person name="He W."/>
            <person name="Wang L."/>
            <person name="Zhang D.-F."/>
        </authorList>
    </citation>
    <scope>NUCLEOTIDE SEQUENCE [LARGE SCALE GENOMIC DNA]</scope>
    <source>
        <strain evidence="7 8">WL0002</strain>
    </source>
</reference>
<dbReference type="PANTHER" id="PTHR11645:SF0">
    <property type="entry name" value="PYRROLINE-5-CARBOXYLATE REDUCTASE 3"/>
    <property type="match status" value="1"/>
</dbReference>
<dbReference type="PANTHER" id="PTHR11645">
    <property type="entry name" value="PYRROLINE-5-CARBOXYLATE REDUCTASE"/>
    <property type="match status" value="1"/>
</dbReference>
<feature type="domain" description="Pyrroline-5-carboxylate reductase dimerisation" evidence="6">
    <location>
        <begin position="157"/>
        <end position="259"/>
    </location>
</feature>
<comment type="pathway">
    <text evidence="4">Amino-acid biosynthesis; L-proline biosynthesis; L-proline from L-glutamate 5-semialdehyde: step 1/1.</text>
</comment>
<dbReference type="RefSeq" id="WP_263733507.1">
    <property type="nucleotide sequence ID" value="NZ_JAOWKY010000001.1"/>
</dbReference>
<dbReference type="Pfam" id="PF14748">
    <property type="entry name" value="P5CR_dimer"/>
    <property type="match status" value="1"/>
</dbReference>
<comment type="subcellular location">
    <subcellularLocation>
        <location evidence="4">Cytoplasm</location>
    </subcellularLocation>
</comment>
<dbReference type="EC" id="1.5.1.2" evidence="4"/>
<comment type="function">
    <text evidence="4">Catalyzes the reduction of 1-pyrroline-5-carboxylate (PCA) to L-proline.</text>
</comment>
<dbReference type="InterPro" id="IPR028939">
    <property type="entry name" value="P5C_Rdtase_cat_N"/>
</dbReference>
<gene>
    <name evidence="4" type="primary">proC</name>
    <name evidence="7" type="ORF">OEW28_04505</name>
</gene>
<comment type="catalytic activity">
    <reaction evidence="4">
        <text>L-proline + NAD(+) = (S)-1-pyrroline-5-carboxylate + NADH + 2 H(+)</text>
        <dbReference type="Rhea" id="RHEA:14105"/>
        <dbReference type="ChEBI" id="CHEBI:15378"/>
        <dbReference type="ChEBI" id="CHEBI:17388"/>
        <dbReference type="ChEBI" id="CHEBI:57540"/>
        <dbReference type="ChEBI" id="CHEBI:57945"/>
        <dbReference type="ChEBI" id="CHEBI:60039"/>
        <dbReference type="EC" id="1.5.1.2"/>
    </reaction>
</comment>
<evidence type="ECO:0000256" key="1">
    <source>
        <dbReference type="ARBA" id="ARBA00005525"/>
    </source>
</evidence>
<keyword evidence="4" id="KW-0028">Amino-acid biosynthesis</keyword>
<keyword evidence="4" id="KW-0641">Proline biosynthesis</keyword>
<proteinExistence type="inferred from homology"/>
<feature type="domain" description="Pyrroline-5-carboxylate reductase catalytic N-terminal" evidence="5">
    <location>
        <begin position="4"/>
        <end position="94"/>
    </location>
</feature>
<organism evidence="7 8">
    <name type="scientific">Albidovulum marisflavi</name>
    <dbReference type="NCBI Taxonomy" id="2984159"/>
    <lineage>
        <taxon>Bacteria</taxon>
        <taxon>Pseudomonadati</taxon>
        <taxon>Pseudomonadota</taxon>
        <taxon>Alphaproteobacteria</taxon>
        <taxon>Rhodobacterales</taxon>
        <taxon>Paracoccaceae</taxon>
        <taxon>Albidovulum</taxon>
    </lineage>
</organism>
<dbReference type="Gene3D" id="1.10.3730.10">
    <property type="entry name" value="ProC C-terminal domain-like"/>
    <property type="match status" value="1"/>
</dbReference>
<dbReference type="InterPro" id="IPR008927">
    <property type="entry name" value="6-PGluconate_DH-like_C_sf"/>
</dbReference>
<evidence type="ECO:0000256" key="4">
    <source>
        <dbReference type="HAMAP-Rule" id="MF_01925"/>
    </source>
</evidence>
<dbReference type="SUPFAM" id="SSF51735">
    <property type="entry name" value="NAD(P)-binding Rossmann-fold domains"/>
    <property type="match status" value="1"/>
</dbReference>
<comment type="caution">
    <text evidence="7">The sequence shown here is derived from an EMBL/GenBank/DDBJ whole genome shotgun (WGS) entry which is preliminary data.</text>
</comment>
<comment type="similarity">
    <text evidence="1 4">Belongs to the pyrroline-5-carboxylate reductase family.</text>
</comment>
<accession>A0ABT2ZA32</accession>
<keyword evidence="8" id="KW-1185">Reference proteome</keyword>